<dbReference type="FunCoup" id="D1C951">
    <property type="interactions" value="12"/>
</dbReference>
<dbReference type="InterPro" id="IPR052543">
    <property type="entry name" value="HTH_Metal-responsive_Reg"/>
</dbReference>
<evidence type="ECO:0000313" key="2">
    <source>
        <dbReference type="EMBL" id="ACZ40344.1"/>
    </source>
</evidence>
<name>D1C951_SPHTD</name>
<dbReference type="OrthoDB" id="9797716at2"/>
<dbReference type="CDD" id="cd00090">
    <property type="entry name" value="HTH_ARSR"/>
    <property type="match status" value="1"/>
</dbReference>
<dbReference type="InParanoid" id="D1C951"/>
<dbReference type="InterPro" id="IPR036390">
    <property type="entry name" value="WH_DNA-bd_sf"/>
</dbReference>
<dbReference type="PANTHER" id="PTHR39168">
    <property type="entry name" value="TRANSCRIPTIONAL REGULATOR-RELATED"/>
    <property type="match status" value="1"/>
</dbReference>
<dbReference type="Gene3D" id="1.10.10.10">
    <property type="entry name" value="Winged helix-like DNA-binding domain superfamily/Winged helix DNA-binding domain"/>
    <property type="match status" value="1"/>
</dbReference>
<dbReference type="GO" id="GO:0003677">
    <property type="term" value="F:DNA binding"/>
    <property type="evidence" value="ECO:0007669"/>
    <property type="project" value="TreeGrafter"/>
</dbReference>
<dbReference type="GO" id="GO:0046686">
    <property type="term" value="P:response to cadmium ion"/>
    <property type="evidence" value="ECO:0007669"/>
    <property type="project" value="TreeGrafter"/>
</dbReference>
<dbReference type="GO" id="GO:0010288">
    <property type="term" value="P:response to lead ion"/>
    <property type="evidence" value="ECO:0007669"/>
    <property type="project" value="TreeGrafter"/>
</dbReference>
<sequence length="235" mass="25403">MATHSRLAQLGALFAEPARAVMLAELMGGRALTATELAARADIAPSTASAHLARLVDGGLLAVEVQGRHRYYRLAGPEVARVIETLGAFPQPAEDRDASEFEEVEGLRFARTCYDHLAGRPAVAIRSAMIERGLLLEHGAEHQVTPAGEAWFADFGVDLVAARRARRSFARRCLDWTERRPHLAGALGPALLARLIERGWIVPVPGERLVELTPAGRAGLARDLGLRFPLAGDQL</sequence>
<dbReference type="KEGG" id="sti:Sthe_2937"/>
<dbReference type="PANTHER" id="PTHR39168:SF1">
    <property type="entry name" value="TRANSCRIPTIONAL REGULATORY PROTEIN"/>
    <property type="match status" value="1"/>
</dbReference>
<dbReference type="SUPFAM" id="SSF46785">
    <property type="entry name" value="Winged helix' DNA-binding domain"/>
    <property type="match status" value="1"/>
</dbReference>
<dbReference type="STRING" id="479434.Sthe_2937"/>
<reference evidence="3" key="1">
    <citation type="submission" date="2009-11" db="EMBL/GenBank/DDBJ databases">
        <title>The complete chromosome 2 of Sphaerobacter thermophilus DSM 20745.</title>
        <authorList>
            <person name="Lucas S."/>
            <person name="Copeland A."/>
            <person name="Lapidus A."/>
            <person name="Glavina del Rio T."/>
            <person name="Dalin E."/>
            <person name="Tice H."/>
            <person name="Bruce D."/>
            <person name="Goodwin L."/>
            <person name="Pitluck S."/>
            <person name="Kyrpides N."/>
            <person name="Mavromatis K."/>
            <person name="Ivanova N."/>
            <person name="Mikhailova N."/>
            <person name="LaButti K.M."/>
            <person name="Clum A."/>
            <person name="Sun H.I."/>
            <person name="Brettin T."/>
            <person name="Detter J.C."/>
            <person name="Han C."/>
            <person name="Larimer F."/>
            <person name="Land M."/>
            <person name="Hauser L."/>
            <person name="Markowitz V."/>
            <person name="Cheng J.F."/>
            <person name="Hugenholtz P."/>
            <person name="Woyke T."/>
            <person name="Wu D."/>
            <person name="Steenblock K."/>
            <person name="Schneider S."/>
            <person name="Pukall R."/>
            <person name="Goeker M."/>
            <person name="Klenk H.P."/>
            <person name="Eisen J.A."/>
        </authorList>
    </citation>
    <scope>NUCLEOTIDE SEQUENCE [LARGE SCALE GENOMIC DNA]</scope>
    <source>
        <strain evidence="3">ATCC 49802 / DSM 20745 / S 6022</strain>
    </source>
</reference>
<dbReference type="RefSeq" id="WP_012873380.1">
    <property type="nucleotide sequence ID" value="NC_013524.1"/>
</dbReference>
<dbReference type="GO" id="GO:0097063">
    <property type="term" value="F:cadmium ion sensor activity"/>
    <property type="evidence" value="ECO:0007669"/>
    <property type="project" value="TreeGrafter"/>
</dbReference>
<dbReference type="InterPro" id="IPR011991">
    <property type="entry name" value="ArsR-like_HTH"/>
</dbReference>
<dbReference type="PROSITE" id="PS50987">
    <property type="entry name" value="HTH_ARSR_2"/>
    <property type="match status" value="1"/>
</dbReference>
<dbReference type="InterPro" id="IPR036388">
    <property type="entry name" value="WH-like_DNA-bd_sf"/>
</dbReference>
<dbReference type="GO" id="GO:0032791">
    <property type="term" value="F:lead ion binding"/>
    <property type="evidence" value="ECO:0007669"/>
    <property type="project" value="TreeGrafter"/>
</dbReference>
<keyword evidence="3" id="KW-1185">Reference proteome</keyword>
<organism evidence="2 3">
    <name type="scientific">Sphaerobacter thermophilus (strain ATCC 49802 / DSM 20745 / KCCM 41009 / NCIMB 13125 / S 6022)</name>
    <dbReference type="NCBI Taxonomy" id="479434"/>
    <lineage>
        <taxon>Bacteria</taxon>
        <taxon>Pseudomonadati</taxon>
        <taxon>Thermomicrobiota</taxon>
        <taxon>Thermomicrobia</taxon>
        <taxon>Sphaerobacterales</taxon>
        <taxon>Sphaerobacterineae</taxon>
        <taxon>Sphaerobacteraceae</taxon>
        <taxon>Sphaerobacter</taxon>
    </lineage>
</organism>
<dbReference type="SMART" id="SM00418">
    <property type="entry name" value="HTH_ARSR"/>
    <property type="match status" value="1"/>
</dbReference>
<feature type="domain" description="HTH arsR-type" evidence="1">
    <location>
        <begin position="1"/>
        <end position="94"/>
    </location>
</feature>
<dbReference type="eggNOG" id="COG0640">
    <property type="taxonomic scope" value="Bacteria"/>
</dbReference>
<dbReference type="Proteomes" id="UP000002027">
    <property type="component" value="Chromosome 2"/>
</dbReference>
<reference evidence="2 3" key="2">
    <citation type="journal article" date="2010" name="Stand. Genomic Sci.">
        <title>Complete genome sequence of Desulfohalobium retbaense type strain (HR(100)).</title>
        <authorList>
            <person name="Spring S."/>
            <person name="Nolan M."/>
            <person name="Lapidus A."/>
            <person name="Glavina Del Rio T."/>
            <person name="Copeland A."/>
            <person name="Tice H."/>
            <person name="Cheng J.F."/>
            <person name="Lucas S."/>
            <person name="Land M."/>
            <person name="Chen F."/>
            <person name="Bruce D."/>
            <person name="Goodwin L."/>
            <person name="Pitluck S."/>
            <person name="Ivanova N."/>
            <person name="Mavromatis K."/>
            <person name="Mikhailova N."/>
            <person name="Pati A."/>
            <person name="Chen A."/>
            <person name="Palaniappan K."/>
            <person name="Hauser L."/>
            <person name="Chang Y.J."/>
            <person name="Jeffries C.D."/>
            <person name="Munk C."/>
            <person name="Kiss H."/>
            <person name="Chain P."/>
            <person name="Han C."/>
            <person name="Brettin T."/>
            <person name="Detter J.C."/>
            <person name="Schuler E."/>
            <person name="Goker M."/>
            <person name="Rohde M."/>
            <person name="Bristow J."/>
            <person name="Eisen J.A."/>
            <person name="Markowitz V."/>
            <person name="Hugenholtz P."/>
            <person name="Kyrpides N.C."/>
            <person name="Klenk H.P."/>
        </authorList>
    </citation>
    <scope>NUCLEOTIDE SEQUENCE [LARGE SCALE GENOMIC DNA]</scope>
    <source>
        <strain evidence="3">ATCC 49802 / DSM 20745 / S 6022</strain>
    </source>
</reference>
<evidence type="ECO:0000313" key="3">
    <source>
        <dbReference type="Proteomes" id="UP000002027"/>
    </source>
</evidence>
<protein>
    <submittedName>
        <fullName evidence="2">Transcriptional regulator, ArsR family</fullName>
    </submittedName>
</protein>
<proteinExistence type="predicted"/>
<accession>D1C951</accession>
<dbReference type="GO" id="GO:0003700">
    <property type="term" value="F:DNA-binding transcription factor activity"/>
    <property type="evidence" value="ECO:0007669"/>
    <property type="project" value="InterPro"/>
</dbReference>
<evidence type="ECO:0000259" key="1">
    <source>
        <dbReference type="PROSITE" id="PS50987"/>
    </source>
</evidence>
<dbReference type="AlphaFoldDB" id="D1C951"/>
<dbReference type="EMBL" id="CP001824">
    <property type="protein sequence ID" value="ACZ40344.1"/>
    <property type="molecule type" value="Genomic_DNA"/>
</dbReference>
<dbReference type="Pfam" id="PF12840">
    <property type="entry name" value="HTH_20"/>
    <property type="match status" value="1"/>
</dbReference>
<dbReference type="HOGENOM" id="CLU_077964_0_1_0"/>
<dbReference type="InterPro" id="IPR001845">
    <property type="entry name" value="HTH_ArsR_DNA-bd_dom"/>
</dbReference>
<gene>
    <name evidence="2" type="ordered locus">Sthe_2937</name>
</gene>